<dbReference type="CDD" id="cd02524">
    <property type="entry name" value="G1P_cytidylyltransferase"/>
    <property type="match status" value="1"/>
</dbReference>
<keyword evidence="2" id="KW-0548">Nucleotidyltransferase</keyword>
<dbReference type="EC" id="2.7.7.33" evidence="2"/>
<feature type="domain" description="Nucleotidyl transferase" evidence="1">
    <location>
        <begin position="5"/>
        <end position="221"/>
    </location>
</feature>
<keyword evidence="2" id="KW-0808">Transferase</keyword>
<protein>
    <submittedName>
        <fullName evidence="2">Glucose-1-phosphate cytidylyltransferase</fullName>
        <ecNumber evidence="2">2.7.7.33</ecNumber>
    </submittedName>
</protein>
<dbReference type="NCBIfam" id="TIGR02623">
    <property type="entry name" value="G1P_cyt_trans"/>
    <property type="match status" value="1"/>
</dbReference>
<evidence type="ECO:0000259" key="1">
    <source>
        <dbReference type="Pfam" id="PF00483"/>
    </source>
</evidence>
<sequence length="284" mass="32652">MKVGILAGGLGTRLAEETETKPKPMVSIGDQPILWHIMKHYYYYNFKNFVIALGYKGEIIKKYMVDYCSLNSNLTVDLQSGEVKMHGGEKPAWTVELIDTGLHTNTGGRIKRLAPYMGNETFMLTWGDGVSDLNLRDLLDFHRRHGKLATMTVVRPPTRFGLPTLDGDRVVEFSEKPQVHEGWINGAFFVLEPGIFDYIESDRTQWEKEPLEQLAKDGQLMAYRYTGFWQCMDTLRDKCRLQSLWDSGNAPWKIWEEERDASISNGTPRIHWNGHDTHALVRRV</sequence>
<dbReference type="SUPFAM" id="SSF53448">
    <property type="entry name" value="Nucleotide-diphospho-sugar transferases"/>
    <property type="match status" value="1"/>
</dbReference>
<dbReference type="Pfam" id="PF00483">
    <property type="entry name" value="NTP_transferase"/>
    <property type="match status" value="1"/>
</dbReference>
<evidence type="ECO:0000313" key="2">
    <source>
        <dbReference type="EMBL" id="MBD2342906.1"/>
    </source>
</evidence>
<dbReference type="InterPro" id="IPR005835">
    <property type="entry name" value="NTP_transferase_dom"/>
</dbReference>
<dbReference type="Gene3D" id="3.90.550.10">
    <property type="entry name" value="Spore Coat Polysaccharide Biosynthesis Protein SpsA, Chain A"/>
    <property type="match status" value="1"/>
</dbReference>
<dbReference type="RefSeq" id="WP_190405386.1">
    <property type="nucleotide sequence ID" value="NZ_JACJRF010000002.1"/>
</dbReference>
<accession>A0ABR8CI83</accession>
<dbReference type="InterPro" id="IPR046981">
    <property type="entry name" value="G1P_cyt_trans"/>
</dbReference>
<comment type="caution">
    <text evidence="2">The sequence shown here is derived from an EMBL/GenBank/DDBJ whole genome shotgun (WGS) entry which is preliminary data.</text>
</comment>
<organism evidence="2 3">
    <name type="scientific">Anabaena subtropica FACHB-260</name>
    <dbReference type="NCBI Taxonomy" id="2692884"/>
    <lineage>
        <taxon>Bacteria</taxon>
        <taxon>Bacillati</taxon>
        <taxon>Cyanobacteriota</taxon>
        <taxon>Cyanophyceae</taxon>
        <taxon>Nostocales</taxon>
        <taxon>Nostocaceae</taxon>
        <taxon>Anabaena</taxon>
    </lineage>
</organism>
<dbReference type="PANTHER" id="PTHR47183:SF1">
    <property type="entry name" value="GLUCOSE-1-PHOSPHATE CYTIDYLYLTRANSFERASE"/>
    <property type="match status" value="1"/>
</dbReference>
<evidence type="ECO:0000313" key="3">
    <source>
        <dbReference type="Proteomes" id="UP000607281"/>
    </source>
</evidence>
<dbReference type="InterPro" id="IPR029044">
    <property type="entry name" value="Nucleotide-diphossugar_trans"/>
</dbReference>
<dbReference type="GO" id="GO:0047343">
    <property type="term" value="F:glucose-1-phosphate cytidylyltransferase activity"/>
    <property type="evidence" value="ECO:0007669"/>
    <property type="project" value="UniProtKB-EC"/>
</dbReference>
<dbReference type="PANTHER" id="PTHR47183">
    <property type="entry name" value="GLUCOSE-1-PHOSPHATE CYTIDYLYLTRANSFERASE-RELATED"/>
    <property type="match status" value="1"/>
</dbReference>
<name>A0ABR8CI83_9NOST</name>
<dbReference type="EMBL" id="JACJRF010000002">
    <property type="protein sequence ID" value="MBD2342906.1"/>
    <property type="molecule type" value="Genomic_DNA"/>
</dbReference>
<reference evidence="2 3" key="1">
    <citation type="journal article" date="2020" name="ISME J.">
        <title>Comparative genomics reveals insights into cyanobacterial evolution and habitat adaptation.</title>
        <authorList>
            <person name="Chen M.Y."/>
            <person name="Teng W.K."/>
            <person name="Zhao L."/>
            <person name="Hu C.X."/>
            <person name="Zhou Y.K."/>
            <person name="Han B.P."/>
            <person name="Song L.R."/>
            <person name="Shu W.S."/>
        </authorList>
    </citation>
    <scope>NUCLEOTIDE SEQUENCE [LARGE SCALE GENOMIC DNA]</scope>
    <source>
        <strain evidence="2 3">FACHB-260</strain>
    </source>
</reference>
<dbReference type="InterPro" id="IPR013446">
    <property type="entry name" value="G1P_cyt_trans-like"/>
</dbReference>
<keyword evidence="3" id="KW-1185">Reference proteome</keyword>
<gene>
    <name evidence="2" type="primary">rfbF</name>
    <name evidence="2" type="ORF">H6G18_01925</name>
</gene>
<proteinExistence type="predicted"/>
<dbReference type="Proteomes" id="UP000607281">
    <property type="component" value="Unassembled WGS sequence"/>
</dbReference>